<dbReference type="SUPFAM" id="SSF49503">
    <property type="entry name" value="Cupredoxins"/>
    <property type="match status" value="2"/>
</dbReference>
<dbReference type="PANTHER" id="PTHR34883:SF15">
    <property type="entry name" value="EXTRACELLULAR SERINE-RICH PROTEIN"/>
    <property type="match status" value="1"/>
</dbReference>
<gene>
    <name evidence="3" type="ORF">AAF712_004190</name>
</gene>
<dbReference type="InterPro" id="IPR052953">
    <property type="entry name" value="Ser-rich/MCO-related"/>
</dbReference>
<evidence type="ECO:0000313" key="3">
    <source>
        <dbReference type="EMBL" id="KAL0068859.1"/>
    </source>
</evidence>
<dbReference type="CDD" id="cd00920">
    <property type="entry name" value="Cupredoxin"/>
    <property type="match status" value="2"/>
</dbReference>
<evidence type="ECO:0000256" key="1">
    <source>
        <dbReference type="SAM" id="Phobius"/>
    </source>
</evidence>
<dbReference type="PANTHER" id="PTHR34883">
    <property type="entry name" value="SERINE-RICH PROTEIN, PUTATIVE-RELATED-RELATED"/>
    <property type="match status" value="1"/>
</dbReference>
<dbReference type="EMBL" id="JBBXMP010000016">
    <property type="protein sequence ID" value="KAL0068859.1"/>
    <property type="molecule type" value="Genomic_DNA"/>
</dbReference>
<keyword evidence="4" id="KW-1185">Reference proteome</keyword>
<reference evidence="3 4" key="1">
    <citation type="submission" date="2024-05" db="EMBL/GenBank/DDBJ databases">
        <title>A draft genome resource for the thread blight pathogen Marasmius tenuissimus strain MS-2.</title>
        <authorList>
            <person name="Yulfo-Soto G.E."/>
            <person name="Baruah I.K."/>
            <person name="Amoako-Attah I."/>
            <person name="Bukari Y."/>
            <person name="Meinhardt L.W."/>
            <person name="Bailey B.A."/>
            <person name="Cohen S.P."/>
        </authorList>
    </citation>
    <scope>NUCLEOTIDE SEQUENCE [LARGE SCALE GENOMIC DNA]</scope>
    <source>
        <strain evidence="3 4">MS-2</strain>
    </source>
</reference>
<keyword evidence="1" id="KW-0472">Membrane</keyword>
<evidence type="ECO:0000256" key="2">
    <source>
        <dbReference type="SAM" id="SignalP"/>
    </source>
</evidence>
<dbReference type="Proteomes" id="UP001437256">
    <property type="component" value="Unassembled WGS sequence"/>
</dbReference>
<protein>
    <recommendedName>
        <fullName evidence="5">Cupredoxin</fullName>
    </recommendedName>
</protein>
<dbReference type="InterPro" id="IPR008972">
    <property type="entry name" value="Cupredoxin"/>
</dbReference>
<proteinExistence type="predicted"/>
<sequence length="384" mass="40480">MTGRVLALVLASLQATIALAANYDVTVGANGKLSFHPEYVHAKVGDTVTFIFHPKNHTVTQSTFQQPCLKAPHGFDTGFKPVPVEQTSHLPREVLTVHDETKPMWFYCQQKAGPAGPHCPAGMVFAVNPPPEGDSRSFSAFKHLANKSNATSTTITAYGSQPTSTVQPTNHKVTVGLGGLVFNPSNITAAVGDKVTFEFHPKAHGVTQSSFSSPCSPLANGFASGLMPVASADADKPIFQITVYDTKPIWAYCPQQGPPAHCGEGMVFSVNAVEDGPNNFAAFQTIANRTKAMPTMATGSGGTTKGNVAAAIGDSDSVDLNVKQLITNSYIVIGLLAGILIAMVVVGVMSTRGALRGRDSKPRYTVVAGKDTESLTAPSMRYSD</sequence>
<evidence type="ECO:0000313" key="4">
    <source>
        <dbReference type="Proteomes" id="UP001437256"/>
    </source>
</evidence>
<feature type="signal peptide" evidence="2">
    <location>
        <begin position="1"/>
        <end position="20"/>
    </location>
</feature>
<accession>A0ABR3A797</accession>
<dbReference type="Gene3D" id="2.60.40.420">
    <property type="entry name" value="Cupredoxins - blue copper proteins"/>
    <property type="match status" value="2"/>
</dbReference>
<name>A0ABR3A797_9AGAR</name>
<feature type="transmembrane region" description="Helical" evidence="1">
    <location>
        <begin position="330"/>
        <end position="351"/>
    </location>
</feature>
<comment type="caution">
    <text evidence="3">The sequence shown here is derived from an EMBL/GenBank/DDBJ whole genome shotgun (WGS) entry which is preliminary data.</text>
</comment>
<organism evidence="3 4">
    <name type="scientific">Marasmius tenuissimus</name>
    <dbReference type="NCBI Taxonomy" id="585030"/>
    <lineage>
        <taxon>Eukaryota</taxon>
        <taxon>Fungi</taxon>
        <taxon>Dikarya</taxon>
        <taxon>Basidiomycota</taxon>
        <taxon>Agaricomycotina</taxon>
        <taxon>Agaricomycetes</taxon>
        <taxon>Agaricomycetidae</taxon>
        <taxon>Agaricales</taxon>
        <taxon>Marasmiineae</taxon>
        <taxon>Marasmiaceae</taxon>
        <taxon>Marasmius</taxon>
    </lineage>
</organism>
<keyword evidence="1" id="KW-1133">Transmembrane helix</keyword>
<evidence type="ECO:0008006" key="5">
    <source>
        <dbReference type="Google" id="ProtNLM"/>
    </source>
</evidence>
<feature type="chain" id="PRO_5045916107" description="Cupredoxin" evidence="2">
    <location>
        <begin position="21"/>
        <end position="384"/>
    </location>
</feature>
<keyword evidence="2" id="KW-0732">Signal</keyword>
<keyword evidence="1" id="KW-0812">Transmembrane</keyword>